<keyword evidence="1 4" id="KW-0533">Nickel</keyword>
<comment type="function">
    <text evidence="4">Involved in the maturation of [NiFe] hydrogenases. Required for nickel insertion into the metal center of the hydrogenase.</text>
</comment>
<keyword evidence="2 4" id="KW-0479">Metal-binding</keyword>
<dbReference type="PANTHER" id="PTHR34535">
    <property type="entry name" value="HYDROGENASE MATURATION FACTOR HYPA"/>
    <property type="match status" value="1"/>
</dbReference>
<proteinExistence type="inferred from homology"/>
<evidence type="ECO:0000313" key="6">
    <source>
        <dbReference type="Proteomes" id="UP000182811"/>
    </source>
</evidence>
<accession>A0A1J5NN17</accession>
<dbReference type="EMBL" id="MDDC01000006">
    <property type="protein sequence ID" value="OIQ60038.1"/>
    <property type="molecule type" value="Genomic_DNA"/>
</dbReference>
<evidence type="ECO:0000256" key="3">
    <source>
        <dbReference type="ARBA" id="ARBA00022833"/>
    </source>
</evidence>
<organism evidence="5 6">
    <name type="scientific">Neomoorella thermoacetica</name>
    <name type="common">Clostridium thermoaceticum</name>
    <dbReference type="NCBI Taxonomy" id="1525"/>
    <lineage>
        <taxon>Bacteria</taxon>
        <taxon>Bacillati</taxon>
        <taxon>Bacillota</taxon>
        <taxon>Clostridia</taxon>
        <taxon>Neomoorellales</taxon>
        <taxon>Neomoorellaceae</taxon>
        <taxon>Neomoorella</taxon>
    </lineage>
</organism>
<feature type="binding site" evidence="4">
    <location>
        <position position="76"/>
    </location>
    <ligand>
        <name>Zn(2+)</name>
        <dbReference type="ChEBI" id="CHEBI:29105"/>
    </ligand>
</feature>
<dbReference type="GO" id="GO:0016151">
    <property type="term" value="F:nickel cation binding"/>
    <property type="evidence" value="ECO:0007669"/>
    <property type="project" value="UniProtKB-UniRule"/>
</dbReference>
<dbReference type="InterPro" id="IPR000688">
    <property type="entry name" value="HypA/HybF"/>
</dbReference>
<feature type="binding site" evidence="4">
    <location>
        <position position="73"/>
    </location>
    <ligand>
        <name>Zn(2+)</name>
        <dbReference type="ChEBI" id="CHEBI:29105"/>
    </ligand>
</feature>
<evidence type="ECO:0000256" key="1">
    <source>
        <dbReference type="ARBA" id="ARBA00022596"/>
    </source>
</evidence>
<protein>
    <recommendedName>
        <fullName evidence="4">Hydrogenase maturation factor HypA</fullName>
    </recommendedName>
</protein>
<dbReference type="GO" id="GO:0051604">
    <property type="term" value="P:protein maturation"/>
    <property type="evidence" value="ECO:0007669"/>
    <property type="project" value="InterPro"/>
</dbReference>
<reference evidence="5 6" key="1">
    <citation type="submission" date="2016-08" db="EMBL/GenBank/DDBJ databases">
        <title>Genome-based comparison of Moorella thermoacetic strains.</title>
        <authorList>
            <person name="Poehlein A."/>
            <person name="Bengelsdorf F.R."/>
            <person name="Esser C."/>
            <person name="Duerre P."/>
            <person name="Daniel R."/>
        </authorList>
    </citation>
    <scope>NUCLEOTIDE SEQUENCE [LARGE SCALE GENOMIC DNA]</scope>
    <source>
        <strain evidence="5 6">DSM 21394</strain>
    </source>
</reference>
<dbReference type="Proteomes" id="UP000182811">
    <property type="component" value="Unassembled WGS sequence"/>
</dbReference>
<dbReference type="Gene3D" id="3.30.2320.80">
    <property type="match status" value="1"/>
</dbReference>
<feature type="binding site" evidence="4">
    <location>
        <position position="92"/>
    </location>
    <ligand>
        <name>Zn(2+)</name>
        <dbReference type="ChEBI" id="CHEBI:29105"/>
    </ligand>
</feature>
<comment type="similarity">
    <text evidence="4">Belongs to the HypA/HybF family.</text>
</comment>
<dbReference type="NCBIfam" id="TIGR00100">
    <property type="entry name" value="hypA"/>
    <property type="match status" value="1"/>
</dbReference>
<dbReference type="OrthoDB" id="9800361at2"/>
<dbReference type="GO" id="GO:0008270">
    <property type="term" value="F:zinc ion binding"/>
    <property type="evidence" value="ECO:0007669"/>
    <property type="project" value="UniProtKB-UniRule"/>
</dbReference>
<dbReference type="AlphaFoldDB" id="A0A1J5NN17"/>
<gene>
    <name evidence="4 5" type="primary">hypA</name>
    <name evidence="5" type="ORF">MOTE_08720</name>
</gene>
<dbReference type="HAMAP" id="MF_00213">
    <property type="entry name" value="HypA_HybF"/>
    <property type="match status" value="1"/>
</dbReference>
<evidence type="ECO:0000256" key="2">
    <source>
        <dbReference type="ARBA" id="ARBA00022723"/>
    </source>
</evidence>
<dbReference type="Pfam" id="PF01155">
    <property type="entry name" value="HypA"/>
    <property type="match status" value="1"/>
</dbReference>
<feature type="binding site" evidence="4">
    <location>
        <position position="89"/>
    </location>
    <ligand>
        <name>Zn(2+)</name>
        <dbReference type="ChEBI" id="CHEBI:29105"/>
    </ligand>
</feature>
<name>A0A1J5NN17_NEOTH</name>
<evidence type="ECO:0000256" key="4">
    <source>
        <dbReference type="HAMAP-Rule" id="MF_00213"/>
    </source>
</evidence>
<keyword evidence="3 4" id="KW-0862">Zinc</keyword>
<dbReference type="PANTHER" id="PTHR34535:SF3">
    <property type="entry name" value="HYDROGENASE MATURATION FACTOR HYPA"/>
    <property type="match status" value="1"/>
</dbReference>
<dbReference type="PIRSF" id="PIRSF004761">
    <property type="entry name" value="Hydrgn_mat_HypA"/>
    <property type="match status" value="1"/>
</dbReference>
<evidence type="ECO:0000313" key="5">
    <source>
        <dbReference type="EMBL" id="OIQ60038.1"/>
    </source>
</evidence>
<comment type="caution">
    <text evidence="5">The sequence shown here is derived from an EMBL/GenBank/DDBJ whole genome shotgun (WGS) entry which is preliminary data.</text>
</comment>
<feature type="binding site" evidence="4">
    <location>
        <position position="2"/>
    </location>
    <ligand>
        <name>Ni(2+)</name>
        <dbReference type="ChEBI" id="CHEBI:49786"/>
    </ligand>
</feature>
<sequence length="113" mass="12830">MHELALTAELLKLLERNAQEKGIKRIRKVKLVIGAMTSVLPSALEFSFYALKEGPLFDEAQLEIEERPGRGHCQDCQAEVVLDNWCIMCPSCGSRRVAIDQGRELYIDFYEGE</sequence>